<dbReference type="AlphaFoldDB" id="A0A7X0JS26"/>
<dbReference type="GO" id="GO:0003700">
    <property type="term" value="F:DNA-binding transcription factor activity"/>
    <property type="evidence" value="ECO:0007669"/>
    <property type="project" value="InterPro"/>
</dbReference>
<evidence type="ECO:0000256" key="1">
    <source>
        <dbReference type="ARBA" id="ARBA00023015"/>
    </source>
</evidence>
<feature type="domain" description="HTH araC/xylS-type" evidence="4">
    <location>
        <begin position="222"/>
        <end position="320"/>
    </location>
</feature>
<dbReference type="PANTHER" id="PTHR47893:SF1">
    <property type="entry name" value="REGULATORY PROTEIN PCHR"/>
    <property type="match status" value="1"/>
</dbReference>
<dbReference type="InParanoid" id="A0A7X0JS26"/>
<keyword evidence="2 5" id="KW-0238">DNA-binding</keyword>
<evidence type="ECO:0000256" key="3">
    <source>
        <dbReference type="ARBA" id="ARBA00023163"/>
    </source>
</evidence>
<organism evidence="5 6">
    <name type="scientific">Pseudoteredinibacter isoporae</name>
    <dbReference type="NCBI Taxonomy" id="570281"/>
    <lineage>
        <taxon>Bacteria</taxon>
        <taxon>Pseudomonadati</taxon>
        <taxon>Pseudomonadota</taxon>
        <taxon>Gammaproteobacteria</taxon>
        <taxon>Cellvibrionales</taxon>
        <taxon>Cellvibrionaceae</taxon>
        <taxon>Pseudoteredinibacter</taxon>
    </lineage>
</organism>
<reference evidence="5 6" key="1">
    <citation type="submission" date="2020-08" db="EMBL/GenBank/DDBJ databases">
        <title>Genomic Encyclopedia of Type Strains, Phase IV (KMG-IV): sequencing the most valuable type-strain genomes for metagenomic binning, comparative biology and taxonomic classification.</title>
        <authorList>
            <person name="Goeker M."/>
        </authorList>
    </citation>
    <scope>NUCLEOTIDE SEQUENCE [LARGE SCALE GENOMIC DNA]</scope>
    <source>
        <strain evidence="5 6">DSM 22368</strain>
    </source>
</reference>
<accession>A0A7X0JS26</accession>
<dbReference type="GO" id="GO:0043565">
    <property type="term" value="F:sequence-specific DNA binding"/>
    <property type="evidence" value="ECO:0007669"/>
    <property type="project" value="InterPro"/>
</dbReference>
<keyword evidence="1" id="KW-0805">Transcription regulation</keyword>
<dbReference type="Gene3D" id="1.10.10.60">
    <property type="entry name" value="Homeodomain-like"/>
    <property type="match status" value="2"/>
</dbReference>
<dbReference type="PANTHER" id="PTHR47893">
    <property type="entry name" value="REGULATORY PROTEIN PCHR"/>
    <property type="match status" value="1"/>
</dbReference>
<dbReference type="SMART" id="SM00342">
    <property type="entry name" value="HTH_ARAC"/>
    <property type="match status" value="1"/>
</dbReference>
<gene>
    <name evidence="5" type="ORF">HNR48_001540</name>
</gene>
<dbReference type="Proteomes" id="UP000528457">
    <property type="component" value="Unassembled WGS sequence"/>
</dbReference>
<dbReference type="EMBL" id="JACHHT010000001">
    <property type="protein sequence ID" value="MBB6521262.1"/>
    <property type="molecule type" value="Genomic_DNA"/>
</dbReference>
<evidence type="ECO:0000313" key="5">
    <source>
        <dbReference type="EMBL" id="MBB6521262.1"/>
    </source>
</evidence>
<dbReference type="RefSeq" id="WP_166848995.1">
    <property type="nucleotide sequence ID" value="NZ_JAAONY010000001.1"/>
</dbReference>
<dbReference type="InterPro" id="IPR053142">
    <property type="entry name" value="PchR_regulatory_protein"/>
</dbReference>
<protein>
    <submittedName>
        <fullName evidence="5">AraC-like DNA-binding protein</fullName>
    </submittedName>
</protein>
<dbReference type="PROSITE" id="PS01124">
    <property type="entry name" value="HTH_ARAC_FAMILY_2"/>
    <property type="match status" value="1"/>
</dbReference>
<keyword evidence="6" id="KW-1185">Reference proteome</keyword>
<comment type="caution">
    <text evidence="5">The sequence shown here is derived from an EMBL/GenBank/DDBJ whole genome shotgun (WGS) entry which is preliminary data.</text>
</comment>
<evidence type="ECO:0000256" key="2">
    <source>
        <dbReference type="ARBA" id="ARBA00023125"/>
    </source>
</evidence>
<name>A0A7X0JS26_9GAMM</name>
<evidence type="ECO:0000259" key="4">
    <source>
        <dbReference type="PROSITE" id="PS01124"/>
    </source>
</evidence>
<dbReference type="PRINTS" id="PR00032">
    <property type="entry name" value="HTHARAC"/>
</dbReference>
<keyword evidence="3" id="KW-0804">Transcription</keyword>
<evidence type="ECO:0000313" key="6">
    <source>
        <dbReference type="Proteomes" id="UP000528457"/>
    </source>
</evidence>
<dbReference type="InterPro" id="IPR020449">
    <property type="entry name" value="Tscrpt_reg_AraC-type_HTH"/>
</dbReference>
<dbReference type="Pfam" id="PF12833">
    <property type="entry name" value="HTH_18"/>
    <property type="match status" value="1"/>
</dbReference>
<proteinExistence type="predicted"/>
<dbReference type="PROSITE" id="PS00041">
    <property type="entry name" value="HTH_ARAC_FAMILY_1"/>
    <property type="match status" value="1"/>
</dbReference>
<dbReference type="InterPro" id="IPR018060">
    <property type="entry name" value="HTH_AraC"/>
</dbReference>
<dbReference type="InterPro" id="IPR018062">
    <property type="entry name" value="HTH_AraC-typ_CS"/>
</dbReference>
<sequence>MAEEYLNLPFTDLKRFRFQSDRLSIRHEGKGETGNEILFQFQAGIMVRILDLREVSEGEARVSMPGKKLMLTCKLRGNSEISLDGIASSTLNEGQLIVAYNVDDMDLREFSKSCDRYLLVMLICDPEVFVQDPFDLSIDQLPNCIEQAIAGTHWVNESFSMSNDLTRALYILLEGVNDPVWSRPFLQAKTVEIACLAMRNILNEESRRKFSQVTEKEIGIVSKAADLLSTEWREPPTLPDMVKQLGLGKSRLTSCFKIIYGCTMSDYVLNLRMQHAQQLLSERKLNITQVALEIGYEHPSNFTSAFKRFTGMTPKHFQKNSLSQHLDQD</sequence>
<dbReference type="InterPro" id="IPR009057">
    <property type="entry name" value="Homeodomain-like_sf"/>
</dbReference>
<dbReference type="SUPFAM" id="SSF46689">
    <property type="entry name" value="Homeodomain-like"/>
    <property type="match status" value="1"/>
</dbReference>